<dbReference type="OrthoDB" id="2213423at2"/>
<comment type="similarity">
    <text evidence="1">Belongs to the thioesterase family.</text>
</comment>
<sequence>MLKMNQLTLIKYNPWIVTFKAIKAPRLRLFCFPFAGGNALTYKDWGDYLPEDVEVCCIQLPGRGNRLLEKPISNLPNLLDALQEAFLSFIDDVPFVFFGHSMGALIAFEFTRHLEKRHGVRPVCLFVSAHRAPHLPRKSSTFYHTLPDNELLERVKSLNGTPDWFFEEQELVQLSLPMIKADLEICECYVYERGPSLKIPIIAFGGTRDKEVSEESILEWEKITNSSFQMFLLPGNHFFLNSSQDRLLSEIYKYIRTI</sequence>
<dbReference type="GO" id="GO:0008610">
    <property type="term" value="P:lipid biosynthetic process"/>
    <property type="evidence" value="ECO:0007669"/>
    <property type="project" value="TreeGrafter"/>
</dbReference>
<dbReference type="Gene3D" id="3.40.50.1820">
    <property type="entry name" value="alpha/beta hydrolase"/>
    <property type="match status" value="1"/>
</dbReference>
<gene>
    <name evidence="3" type="ORF">C7Y47_12515</name>
</gene>
<reference evidence="3 4" key="1">
    <citation type="submission" date="2018-03" db="EMBL/GenBank/DDBJ databases">
        <title>Aerobic endospore-forming bacteria genome sequencing and assembly.</title>
        <authorList>
            <person name="Cavalcante D.A."/>
            <person name="Driks A."/>
            <person name="Putonti C."/>
            <person name="De-Souza M.T."/>
        </authorList>
    </citation>
    <scope>NUCLEOTIDE SEQUENCE [LARGE SCALE GENOMIC DNA]</scope>
    <source>
        <strain evidence="3 4">SDF0037</strain>
    </source>
</reference>
<dbReference type="AlphaFoldDB" id="A0A544UIS5"/>
<dbReference type="PANTHER" id="PTHR11487:SF0">
    <property type="entry name" value="S-ACYL FATTY ACID SYNTHASE THIOESTERASE, MEDIUM CHAIN"/>
    <property type="match status" value="1"/>
</dbReference>
<evidence type="ECO:0000313" key="3">
    <source>
        <dbReference type="EMBL" id="TQR32936.1"/>
    </source>
</evidence>
<protein>
    <submittedName>
        <fullName evidence="3">Thioesterase</fullName>
    </submittedName>
</protein>
<dbReference type="InterPro" id="IPR029058">
    <property type="entry name" value="AB_hydrolase_fold"/>
</dbReference>
<dbReference type="InterPro" id="IPR001031">
    <property type="entry name" value="Thioesterase"/>
</dbReference>
<comment type="caution">
    <text evidence="3">The sequence shown here is derived from an EMBL/GenBank/DDBJ whole genome shotgun (WGS) entry which is preliminary data.</text>
</comment>
<dbReference type="EMBL" id="SADV01000008">
    <property type="protein sequence ID" value="TQR32936.1"/>
    <property type="molecule type" value="Genomic_DNA"/>
</dbReference>
<feature type="domain" description="Thioesterase" evidence="2">
    <location>
        <begin position="28"/>
        <end position="252"/>
    </location>
</feature>
<evidence type="ECO:0000313" key="4">
    <source>
        <dbReference type="Proteomes" id="UP000317944"/>
    </source>
</evidence>
<organism evidence="3 4">
    <name type="scientific">Lysinibacillus sphaericus</name>
    <name type="common">Bacillus sphaericus</name>
    <dbReference type="NCBI Taxonomy" id="1421"/>
    <lineage>
        <taxon>Bacteria</taxon>
        <taxon>Bacillati</taxon>
        <taxon>Bacillota</taxon>
        <taxon>Bacilli</taxon>
        <taxon>Bacillales</taxon>
        <taxon>Bacillaceae</taxon>
        <taxon>Lysinibacillus</taxon>
    </lineage>
</organism>
<dbReference type="Pfam" id="PF00975">
    <property type="entry name" value="Thioesterase"/>
    <property type="match status" value="1"/>
</dbReference>
<dbReference type="SUPFAM" id="SSF53474">
    <property type="entry name" value="alpha/beta-Hydrolases"/>
    <property type="match status" value="1"/>
</dbReference>
<name>A0A544UIS5_LYSSH</name>
<proteinExistence type="inferred from homology"/>
<evidence type="ECO:0000256" key="1">
    <source>
        <dbReference type="ARBA" id="ARBA00007169"/>
    </source>
</evidence>
<dbReference type="Proteomes" id="UP000317944">
    <property type="component" value="Unassembled WGS sequence"/>
</dbReference>
<accession>A0A544UIS5</accession>
<dbReference type="InterPro" id="IPR012223">
    <property type="entry name" value="TEII"/>
</dbReference>
<dbReference type="PANTHER" id="PTHR11487">
    <property type="entry name" value="THIOESTERASE"/>
    <property type="match status" value="1"/>
</dbReference>
<evidence type="ECO:0000259" key="2">
    <source>
        <dbReference type="Pfam" id="PF00975"/>
    </source>
</evidence>